<keyword evidence="1 3" id="KW-0853">WD repeat</keyword>
<dbReference type="SUPFAM" id="SSF52540">
    <property type="entry name" value="P-loop containing nucleoside triphosphate hydrolases"/>
    <property type="match status" value="1"/>
</dbReference>
<feature type="region of interest" description="Disordered" evidence="5">
    <location>
        <begin position="1"/>
        <end position="73"/>
    </location>
</feature>
<evidence type="ECO:0000256" key="2">
    <source>
        <dbReference type="ARBA" id="ARBA00022737"/>
    </source>
</evidence>
<dbReference type="InterPro" id="IPR015943">
    <property type="entry name" value="WD40/YVTN_repeat-like_dom_sf"/>
</dbReference>
<dbReference type="OrthoDB" id="674604at2759"/>
<dbReference type="SMART" id="SM00320">
    <property type="entry name" value="WD40"/>
    <property type="match status" value="13"/>
</dbReference>
<dbReference type="InterPro" id="IPR020472">
    <property type="entry name" value="WD40_PAC1"/>
</dbReference>
<feature type="domain" description="NACHT" evidence="7">
    <location>
        <begin position="465"/>
        <end position="603"/>
    </location>
</feature>
<proteinExistence type="predicted"/>
<dbReference type="Pfam" id="PF24883">
    <property type="entry name" value="NPHP3_N"/>
    <property type="match status" value="1"/>
</dbReference>
<keyword evidence="2" id="KW-0677">Repeat</keyword>
<dbReference type="PROSITE" id="PS50837">
    <property type="entry name" value="NACHT"/>
    <property type="match status" value="1"/>
</dbReference>
<feature type="repeat" description="WD" evidence="3">
    <location>
        <begin position="1459"/>
        <end position="1500"/>
    </location>
</feature>
<feature type="compositionally biased region" description="Basic and acidic residues" evidence="5">
    <location>
        <begin position="16"/>
        <end position="33"/>
    </location>
</feature>
<dbReference type="PROSITE" id="PS50294">
    <property type="entry name" value="WD_REPEATS_REGION"/>
    <property type="match status" value="12"/>
</dbReference>
<keyword evidence="6" id="KW-0472">Membrane</keyword>
<dbReference type="Gene3D" id="3.40.50.300">
    <property type="entry name" value="P-loop containing nucleotide triphosphate hydrolases"/>
    <property type="match status" value="1"/>
</dbReference>
<evidence type="ECO:0000313" key="9">
    <source>
        <dbReference type="Proteomes" id="UP000654922"/>
    </source>
</evidence>
<dbReference type="CDD" id="cd00200">
    <property type="entry name" value="WD40"/>
    <property type="match status" value="2"/>
</dbReference>
<dbReference type="Gene3D" id="2.130.10.10">
    <property type="entry name" value="YVTN repeat-like/Quinoprotein amine dehydrogenase"/>
    <property type="match status" value="7"/>
</dbReference>
<feature type="repeat" description="WD" evidence="3">
    <location>
        <begin position="1331"/>
        <end position="1372"/>
    </location>
</feature>
<feature type="coiled-coil region" evidence="4">
    <location>
        <begin position="335"/>
        <end position="416"/>
    </location>
</feature>
<feature type="repeat" description="WD" evidence="3">
    <location>
        <begin position="1417"/>
        <end position="1458"/>
    </location>
</feature>
<dbReference type="InterPro" id="IPR036322">
    <property type="entry name" value="WD40_repeat_dom_sf"/>
</dbReference>
<feature type="repeat" description="WD" evidence="3">
    <location>
        <begin position="1301"/>
        <end position="1330"/>
    </location>
</feature>
<dbReference type="PROSITE" id="PS00678">
    <property type="entry name" value="WD_REPEATS_1"/>
    <property type="match status" value="10"/>
</dbReference>
<feature type="transmembrane region" description="Helical" evidence="6">
    <location>
        <begin position="1764"/>
        <end position="1782"/>
    </location>
</feature>
<dbReference type="InterPro" id="IPR007111">
    <property type="entry name" value="NACHT_NTPase"/>
</dbReference>
<dbReference type="SUPFAM" id="SSF50978">
    <property type="entry name" value="WD40 repeat-like"/>
    <property type="match status" value="2"/>
</dbReference>
<protein>
    <recommendedName>
        <fullName evidence="7">NACHT domain-containing protein</fullName>
    </recommendedName>
</protein>
<feature type="repeat" description="WD" evidence="3">
    <location>
        <begin position="1122"/>
        <end position="1163"/>
    </location>
</feature>
<feature type="compositionally biased region" description="Low complexity" evidence="5">
    <location>
        <begin position="44"/>
        <end position="58"/>
    </location>
</feature>
<dbReference type="EMBL" id="JACBAE010001127">
    <property type="protein sequence ID" value="KAF7172661.1"/>
    <property type="molecule type" value="Genomic_DNA"/>
</dbReference>
<keyword evidence="4" id="KW-0175">Coiled coil</keyword>
<gene>
    <name evidence="8" type="ORF">CNMCM5623_004803</name>
</gene>
<feature type="repeat" description="WD" evidence="3">
    <location>
        <begin position="1248"/>
        <end position="1289"/>
    </location>
</feature>
<dbReference type="Proteomes" id="UP000654922">
    <property type="component" value="Unassembled WGS sequence"/>
</dbReference>
<accession>A0A8H6QGI1</accession>
<feature type="repeat" description="WD" evidence="3">
    <location>
        <begin position="996"/>
        <end position="1037"/>
    </location>
</feature>
<comment type="caution">
    <text evidence="8">The sequence shown here is derived from an EMBL/GenBank/DDBJ whole genome shotgun (WGS) entry which is preliminary data.</text>
</comment>
<sequence length="1844" mass="205131">MSGERSVKSRWKRVFKRDSAKAKEPNNLAEHKTANVPANPAGQVSSSNRVRVSTSTVSIEEQSTTDPSTLIPAPSEKISQTRTKDKMNRTTGVSEAAGVAAPNPIQKQVTDILLTETSPTSLWDEAYDSLKQERPELLSGYEDLLSRVLINAEANSRSVPNQEGDAIDVRNQIPQHNAAARREKLKLIAELGLKHMEDKKIKLTILGHVVDVQDGVGKIGEAVDLAQSYIKDAIKDVPYVPAVMAGISLILPLLKNPAAIDAANRGGLTYVTSQMRYYVEMESLLLPSDLEPDLKADLKKRVVHLYKLIIDFQVQSVIRFYRNRTKNYFRSVINYDNWSDQLKLLQEEETRLAEKFERALSATGVQQLKKLAKDAEGSREALSNILYNIQELVDISRSQKDILERTEQRLSNVEDRRCRDALQATDPSLDKARIEEDKGGLLRDSYCWVLDHVDFRRWRDRRGGQLLWIKGDPGKGKTMLLCGIIDELSKMAMHDTKISYFFCQATTSRLNNAAAVLRGLIYMLVRQQPAFIRHTLDVSFEGENAWFALLRVFTNILEDSQLQSTYLIIDALDECTTDLSRLLHLLVQKSTAYSHVQWVVSSRNWPSIESGLNDKNKYSPEVRAAVQHHLESKANGTFLWVALVCKELATVPKRHVLKKLKEFPPGLDKLYKRTWEQMSESDDAQLCKSLLGVMTTVYRPITLDELTSCIDLPEDFADDQESLSEVVGFCGSFLTLRGRTISLVHQSAKDFLLREAFDGIFPKGGDNIHYSIFSKSLQAIARTLHRDIYSLVAPGYPIDQVKKPDQDSLAATRYACVYWVDHLNECSPSKNTNEDLQASGSVGRFLQQDYLHWLEALSLSKSLAKGVASMLKLERLLKRTTENSPLINRLRDAHRFVLYYKTVIENYPLQVYAAGLIFSPASSMTRNQFKISEPAWIIRKPTTEESWSACLQTLEGHRDEVTSATFSHDSKLLASASGDNTIKVWDASSGQCIQTLEGHSDLIYSVMFSHDSKLLTSASKDNTIKVWDAHNSQCLQTIMEHSSSVYSVIFSHDSKLLASASEDNTIKVLDPSNSRCIRTLKGHCGSVYSVTISHDSMLLASASLDETIRIWDVSNGQCIQTLEGHSGPVYSVTFSDNLKLLASASFDETVRVWETSNGQCIQILKGHSTSVHSVAFSHSSKLLASASADGTIKVWDASNGQCLQTLEGHCGLVHSVTFSHDSLLLASASSDKTINVWDASNCQSLQMFEAHSSWVHSVTFSHDSKLITSASADGTIKLWDAGNSKCLQTLEDHSGWSFSIFSNDSKLLATASYDETISVWDVSNSQCIQILKGHIGLINSVTFSHDSKLLASASYDETIKVWDISNGRCLQTLDGHSMSVSSVTFSHDLNLKLLASASGDETVKVWDASNGQCLQTLKGHSGWVYTVTFSHDSKLLASASDDETIKVWEISNGQCLQTFEGHGSSVRSVIFSNDSKLLASGSYDKTIKVWDASSGQCLKTLKIDRIAYLKSFDMSNSCLETYNGTIYSLDLDAGPTDTEPEVARSQGYGVTDQTWITWNSKYLLWLPPDYRPRTFAVSRSTQLPPGPVHLAGAARIHYADPKGGDRHPARLPCHWFSTSSTTPDLMGPEWGTENIGYIDDATMHATGDSEHDTCQRLREHYRRGCLRWAATHASRFGPSKFQLIHFHAPGPGAQSGPGEPLDLGDGQVVEAGATARLLGVTLDQHLTLEAHLKHVDTAATRRLQAISALGGSKWGLRLRELRHIYTACITPIMLYAASVWYAPPVRGRRRFHGQQTKILNRIQRRAGKLIVGAFQTVSGAAFDAELHLTPMPLLLRQRRIQTLI</sequence>
<dbReference type="PANTHER" id="PTHR19879">
    <property type="entry name" value="TRANSCRIPTION INITIATION FACTOR TFIID"/>
    <property type="match status" value="1"/>
</dbReference>
<feature type="repeat" description="WD" evidence="3">
    <location>
        <begin position="954"/>
        <end position="995"/>
    </location>
</feature>
<feature type="repeat" description="WD" evidence="3">
    <location>
        <begin position="1038"/>
        <end position="1079"/>
    </location>
</feature>
<dbReference type="Pfam" id="PF17100">
    <property type="entry name" value="NACHT_N"/>
    <property type="match status" value="1"/>
</dbReference>
<feature type="repeat" description="WD" evidence="3">
    <location>
        <begin position="1206"/>
        <end position="1247"/>
    </location>
</feature>
<keyword evidence="6" id="KW-1133">Transmembrane helix</keyword>
<evidence type="ECO:0000259" key="7">
    <source>
        <dbReference type="PROSITE" id="PS50837"/>
    </source>
</evidence>
<dbReference type="InterPro" id="IPR019775">
    <property type="entry name" value="WD40_repeat_CS"/>
</dbReference>
<keyword evidence="6" id="KW-0812">Transmembrane</keyword>
<evidence type="ECO:0000256" key="3">
    <source>
        <dbReference type="PROSITE-ProRule" id="PRU00221"/>
    </source>
</evidence>
<name>A0A8H6QGI1_9EURO</name>
<dbReference type="InterPro" id="IPR001680">
    <property type="entry name" value="WD40_rpt"/>
</dbReference>
<organism evidence="8 9">
    <name type="scientific">Aspergillus felis</name>
    <dbReference type="NCBI Taxonomy" id="1287682"/>
    <lineage>
        <taxon>Eukaryota</taxon>
        <taxon>Fungi</taxon>
        <taxon>Dikarya</taxon>
        <taxon>Ascomycota</taxon>
        <taxon>Pezizomycotina</taxon>
        <taxon>Eurotiomycetes</taxon>
        <taxon>Eurotiomycetidae</taxon>
        <taxon>Eurotiales</taxon>
        <taxon>Aspergillaceae</taxon>
        <taxon>Aspergillus</taxon>
        <taxon>Aspergillus subgen. Fumigati</taxon>
    </lineage>
</organism>
<feature type="repeat" description="WD" evidence="3">
    <location>
        <begin position="1373"/>
        <end position="1416"/>
    </location>
</feature>
<evidence type="ECO:0000256" key="4">
    <source>
        <dbReference type="SAM" id="Coils"/>
    </source>
</evidence>
<feature type="repeat" description="WD" evidence="3">
    <location>
        <begin position="1080"/>
        <end position="1121"/>
    </location>
</feature>
<dbReference type="PROSITE" id="PS50082">
    <property type="entry name" value="WD_REPEATS_2"/>
    <property type="match status" value="13"/>
</dbReference>
<dbReference type="InterPro" id="IPR031359">
    <property type="entry name" value="NACHT_N"/>
</dbReference>
<evidence type="ECO:0000256" key="6">
    <source>
        <dbReference type="SAM" id="Phobius"/>
    </source>
</evidence>
<evidence type="ECO:0000256" key="1">
    <source>
        <dbReference type="ARBA" id="ARBA00022574"/>
    </source>
</evidence>
<dbReference type="PRINTS" id="PR00320">
    <property type="entry name" value="GPROTEINBRPT"/>
</dbReference>
<dbReference type="InterPro" id="IPR056884">
    <property type="entry name" value="NPHP3-like_N"/>
</dbReference>
<evidence type="ECO:0000313" key="8">
    <source>
        <dbReference type="EMBL" id="KAF7172661.1"/>
    </source>
</evidence>
<evidence type="ECO:0000256" key="5">
    <source>
        <dbReference type="SAM" id="MobiDB-lite"/>
    </source>
</evidence>
<feature type="compositionally biased region" description="Polar residues" evidence="5">
    <location>
        <begin position="59"/>
        <end position="68"/>
    </location>
</feature>
<feature type="repeat" description="WD" evidence="3">
    <location>
        <begin position="1164"/>
        <end position="1205"/>
    </location>
</feature>
<dbReference type="PANTHER" id="PTHR19879:SF9">
    <property type="entry name" value="TRANSCRIPTION INITIATION FACTOR TFIID SUBUNIT 5"/>
    <property type="match status" value="1"/>
</dbReference>
<dbReference type="InterPro" id="IPR027417">
    <property type="entry name" value="P-loop_NTPase"/>
</dbReference>
<reference evidence="8" key="1">
    <citation type="submission" date="2020-06" db="EMBL/GenBank/DDBJ databases">
        <title>Draft genome sequences of strains closely related to Aspergillus parafelis and Aspergillus hiratsukae.</title>
        <authorList>
            <person name="Dos Santos R.A.C."/>
            <person name="Rivero-Menendez O."/>
            <person name="Steenwyk J.L."/>
            <person name="Mead M.E."/>
            <person name="Goldman G.H."/>
            <person name="Alastruey-Izquierdo A."/>
            <person name="Rokas A."/>
        </authorList>
    </citation>
    <scope>NUCLEOTIDE SEQUENCE</scope>
    <source>
        <strain evidence="8">CNM-CM5623</strain>
    </source>
</reference>
<dbReference type="Pfam" id="PF00400">
    <property type="entry name" value="WD40"/>
    <property type="match status" value="13"/>
</dbReference>